<dbReference type="SUPFAM" id="SSF53300">
    <property type="entry name" value="vWA-like"/>
    <property type="match status" value="1"/>
</dbReference>
<dbReference type="Pfam" id="PF05762">
    <property type="entry name" value="VWA_CoxE"/>
    <property type="match status" value="1"/>
</dbReference>
<dbReference type="Proteomes" id="UP000008372">
    <property type="component" value="Unassembled WGS sequence"/>
</dbReference>
<dbReference type="CDD" id="cd00198">
    <property type="entry name" value="vWFA"/>
    <property type="match status" value="1"/>
</dbReference>
<feature type="region of interest" description="Disordered" evidence="1">
    <location>
        <begin position="73"/>
        <end position="124"/>
    </location>
</feature>
<dbReference type="InterPro" id="IPR011195">
    <property type="entry name" value="UCP010256"/>
</dbReference>
<feature type="compositionally biased region" description="Polar residues" evidence="1">
    <location>
        <begin position="93"/>
        <end position="115"/>
    </location>
</feature>
<evidence type="ECO:0000256" key="1">
    <source>
        <dbReference type="SAM" id="MobiDB-lite"/>
    </source>
</evidence>
<reference evidence="2 3" key="1">
    <citation type="journal article" date="2014" name="Environ. Microbiol.">
        <title>Comparative genomics of the marine bacterial genus Glaciecola reveals the high degree of genomic diversity and genomic characteristic for cold adaptation.</title>
        <authorList>
            <person name="Qin Q.L."/>
            <person name="Xie B.B."/>
            <person name="Yu Y."/>
            <person name="Shu Y.L."/>
            <person name="Rong J.C."/>
            <person name="Zhang Y.J."/>
            <person name="Zhao D.L."/>
            <person name="Chen X.L."/>
            <person name="Zhang X.Y."/>
            <person name="Chen B."/>
            <person name="Zhou B.C."/>
            <person name="Zhang Y.Z."/>
        </authorList>
    </citation>
    <scope>NUCLEOTIDE SEQUENCE [LARGE SCALE GENOMIC DNA]</scope>
    <source>
        <strain evidence="2 3">NO2</strain>
    </source>
</reference>
<protein>
    <submittedName>
        <fullName evidence="2">VWA containing CoxE-like protein</fullName>
    </submittedName>
</protein>
<accession>A0ABQ0IE83</accession>
<keyword evidence="3" id="KW-1185">Reference proteome</keyword>
<dbReference type="PIRSF" id="PIRSF010256">
    <property type="entry name" value="CoxE_vWa"/>
    <property type="match status" value="1"/>
</dbReference>
<name>A0ABQ0IE83_9ALTE</name>
<dbReference type="PANTHER" id="PTHR39338">
    <property type="entry name" value="BLL5662 PROTEIN-RELATED"/>
    <property type="match status" value="1"/>
</dbReference>
<dbReference type="RefSeq" id="WP_008306630.1">
    <property type="nucleotide sequence ID" value="NZ_BAEK01000092.1"/>
</dbReference>
<dbReference type="InterPro" id="IPR036465">
    <property type="entry name" value="vWFA_dom_sf"/>
</dbReference>
<sequence length="480" mass="54154">MRFIADFIGALREAGLPISPAESLDALNAVSLVGLERRETAKTVLALTLVKRQEDRGVFDTLFGLYFAGLKQPNEPNAKQGNDQKPTDETNHPQDAQANSKGAQALSKNAQANSEEVQRSDASFGAQASASSALGQSLSQQEDMGLAITQAASAENLSSIVLFTQKNQFVYKIMQRLGDEELREELKGQNQTQTLEQSTLFSVLEKRRAQLFEQVMDYVEQQYLIFAKQKGLRFRDQHMQQVKLNQLEQADYQRMQRLVQKAARKLAAQHSHRRLTRKRGVLDVRKTIAANAAFDGALFHTRWKATRVERPKIVVICDVSGSVSRVARFLLLFLYSLQDVIPKVRSFVFASQMIEVTELLQQQQIESALETIMQRWGGMSTDYGKALAGFGSQALTKLDKKTTVIMLGDARNNQGDGRTDIWQKVYRQSKRVLWLNPEQRSSWDTGDSIMSEYSPWCSSVEPCRNLKDIEGIFSRILKYS</sequence>
<dbReference type="InterPro" id="IPR008912">
    <property type="entry name" value="Uncharacterised_CoxE"/>
</dbReference>
<gene>
    <name evidence="2" type="ORF">GAGA_4903</name>
</gene>
<dbReference type="EMBL" id="BAEK01000092">
    <property type="protein sequence ID" value="GAC07726.1"/>
    <property type="molecule type" value="Genomic_DNA"/>
</dbReference>
<organism evidence="2 3">
    <name type="scientific">Paraglaciecola agarilytica NO2</name>
    <dbReference type="NCBI Taxonomy" id="1125747"/>
    <lineage>
        <taxon>Bacteria</taxon>
        <taxon>Pseudomonadati</taxon>
        <taxon>Pseudomonadota</taxon>
        <taxon>Gammaproteobacteria</taxon>
        <taxon>Alteromonadales</taxon>
        <taxon>Alteromonadaceae</taxon>
        <taxon>Paraglaciecola</taxon>
    </lineage>
</organism>
<feature type="compositionally biased region" description="Polar residues" evidence="1">
    <location>
        <begin position="74"/>
        <end position="84"/>
    </location>
</feature>
<dbReference type="PANTHER" id="PTHR39338:SF5">
    <property type="entry name" value="BLR6139 PROTEIN"/>
    <property type="match status" value="1"/>
</dbReference>
<evidence type="ECO:0000313" key="3">
    <source>
        <dbReference type="Proteomes" id="UP000008372"/>
    </source>
</evidence>
<evidence type="ECO:0000313" key="2">
    <source>
        <dbReference type="EMBL" id="GAC07726.1"/>
    </source>
</evidence>
<proteinExistence type="predicted"/>
<comment type="caution">
    <text evidence="2">The sequence shown here is derived from an EMBL/GenBank/DDBJ whole genome shotgun (WGS) entry which is preliminary data.</text>
</comment>